<keyword evidence="1" id="KW-0472">Membrane</keyword>
<comment type="caution">
    <text evidence="2">The sequence shown here is derived from an EMBL/GenBank/DDBJ whole genome shotgun (WGS) entry which is preliminary data.</text>
</comment>
<reference evidence="2 3" key="1">
    <citation type="submission" date="2023-12" db="EMBL/GenBank/DDBJ databases">
        <title>A high-quality genome assembly for Dillenia turbinata (Dilleniales).</title>
        <authorList>
            <person name="Chanderbali A."/>
        </authorList>
    </citation>
    <scope>NUCLEOTIDE SEQUENCE [LARGE SCALE GENOMIC DNA]</scope>
    <source>
        <strain evidence="2">LSX21</strain>
        <tissue evidence="2">Leaf</tissue>
    </source>
</reference>
<protein>
    <submittedName>
        <fullName evidence="2">Uncharacterized protein</fullName>
    </submittedName>
</protein>
<evidence type="ECO:0000256" key="1">
    <source>
        <dbReference type="SAM" id="Phobius"/>
    </source>
</evidence>
<organism evidence="2 3">
    <name type="scientific">Dillenia turbinata</name>
    <dbReference type="NCBI Taxonomy" id="194707"/>
    <lineage>
        <taxon>Eukaryota</taxon>
        <taxon>Viridiplantae</taxon>
        <taxon>Streptophyta</taxon>
        <taxon>Embryophyta</taxon>
        <taxon>Tracheophyta</taxon>
        <taxon>Spermatophyta</taxon>
        <taxon>Magnoliopsida</taxon>
        <taxon>eudicotyledons</taxon>
        <taxon>Gunneridae</taxon>
        <taxon>Pentapetalae</taxon>
        <taxon>Dilleniales</taxon>
        <taxon>Dilleniaceae</taxon>
        <taxon>Dillenia</taxon>
    </lineage>
</organism>
<feature type="transmembrane region" description="Helical" evidence="1">
    <location>
        <begin position="20"/>
        <end position="45"/>
    </location>
</feature>
<accession>A0AAN8ZSB6</accession>
<dbReference type="SUPFAM" id="SSF57938">
    <property type="entry name" value="DnaJ/Hsp40 cysteine-rich domain"/>
    <property type="match status" value="1"/>
</dbReference>
<gene>
    <name evidence="2" type="ORF">RJ641_026165</name>
</gene>
<keyword evidence="1" id="KW-0812">Transmembrane</keyword>
<proteinExistence type="predicted"/>
<name>A0AAN8ZSB6_9MAGN</name>
<dbReference type="InterPro" id="IPR036410">
    <property type="entry name" value="HSP_DnaJ_Cys-rich_dom_sf"/>
</dbReference>
<sequence>SNIRRGKTMLGGVPRPIRMLATTSAVIVGGIFTLSFASSCTISAFRGFTEAKRKKFALPCVECKGVGFYVCKLCKGNSTIKWSPLYDPIVINPCLCPTCDGHRVQRCLNCLGKGYY</sequence>
<keyword evidence="3" id="KW-1185">Reference proteome</keyword>
<dbReference type="AlphaFoldDB" id="A0AAN8ZSB6"/>
<evidence type="ECO:0000313" key="3">
    <source>
        <dbReference type="Proteomes" id="UP001370490"/>
    </source>
</evidence>
<dbReference type="PANTHER" id="PTHR15852">
    <property type="entry name" value="PLASTID TRANSCRIPTIONALLY ACTIVE PROTEIN"/>
    <property type="match status" value="1"/>
</dbReference>
<dbReference type="EMBL" id="JBAMMX010000003">
    <property type="protein sequence ID" value="KAK6945063.1"/>
    <property type="molecule type" value="Genomic_DNA"/>
</dbReference>
<evidence type="ECO:0000313" key="2">
    <source>
        <dbReference type="EMBL" id="KAK6945063.1"/>
    </source>
</evidence>
<dbReference type="Proteomes" id="UP001370490">
    <property type="component" value="Unassembled WGS sequence"/>
</dbReference>
<feature type="non-terminal residue" evidence="2">
    <location>
        <position position="1"/>
    </location>
</feature>
<keyword evidence="1" id="KW-1133">Transmembrane helix</keyword>
<dbReference type="PANTHER" id="PTHR15852:SF29">
    <property type="entry name" value="PLASTID TRANSCRIPTIONALLY ACTIVE PROTEIN"/>
    <property type="match status" value="1"/>
</dbReference>